<dbReference type="CDD" id="cd02966">
    <property type="entry name" value="TlpA_like_family"/>
    <property type="match status" value="1"/>
</dbReference>
<keyword evidence="4" id="KW-1015">Disulfide bond</keyword>
<comment type="caution">
    <text evidence="7">The sequence shown here is derived from an EMBL/GenBank/DDBJ whole genome shotgun (WGS) entry which is preliminary data.</text>
</comment>
<keyword evidence="2" id="KW-0201">Cytochrome c-type biogenesis</keyword>
<dbReference type="EMBL" id="BSTI01000003">
    <property type="protein sequence ID" value="GLY65051.1"/>
    <property type="molecule type" value="Genomic_DNA"/>
</dbReference>
<dbReference type="GO" id="GO:0030313">
    <property type="term" value="C:cell envelope"/>
    <property type="evidence" value="ECO:0007669"/>
    <property type="project" value="UniProtKB-SubCell"/>
</dbReference>
<evidence type="ECO:0000256" key="4">
    <source>
        <dbReference type="ARBA" id="ARBA00023157"/>
    </source>
</evidence>
<organism evidence="7 8">
    <name type="scientific">Amycolatopsis taiwanensis</name>
    <dbReference type="NCBI Taxonomy" id="342230"/>
    <lineage>
        <taxon>Bacteria</taxon>
        <taxon>Bacillati</taxon>
        <taxon>Actinomycetota</taxon>
        <taxon>Actinomycetes</taxon>
        <taxon>Pseudonocardiales</taxon>
        <taxon>Pseudonocardiaceae</taxon>
        <taxon>Amycolatopsis</taxon>
    </lineage>
</organism>
<name>A0A9W6QVZ9_9PSEU</name>
<dbReference type="AlphaFoldDB" id="A0A9W6QVZ9"/>
<evidence type="ECO:0000256" key="5">
    <source>
        <dbReference type="ARBA" id="ARBA00023284"/>
    </source>
</evidence>
<dbReference type="InterPro" id="IPR050553">
    <property type="entry name" value="Thioredoxin_ResA/DsbE_sf"/>
</dbReference>
<dbReference type="InterPro" id="IPR017937">
    <property type="entry name" value="Thioredoxin_CS"/>
</dbReference>
<dbReference type="InterPro" id="IPR013766">
    <property type="entry name" value="Thioredoxin_domain"/>
</dbReference>
<dbReference type="PROSITE" id="PS51352">
    <property type="entry name" value="THIOREDOXIN_2"/>
    <property type="match status" value="1"/>
</dbReference>
<dbReference type="Pfam" id="PF08534">
    <property type="entry name" value="Redoxin"/>
    <property type="match status" value="1"/>
</dbReference>
<evidence type="ECO:0000313" key="8">
    <source>
        <dbReference type="Proteomes" id="UP001165136"/>
    </source>
</evidence>
<evidence type="ECO:0000259" key="6">
    <source>
        <dbReference type="PROSITE" id="PS51352"/>
    </source>
</evidence>
<dbReference type="GO" id="GO:0016491">
    <property type="term" value="F:oxidoreductase activity"/>
    <property type="evidence" value="ECO:0007669"/>
    <property type="project" value="InterPro"/>
</dbReference>
<keyword evidence="5" id="KW-0676">Redox-active center</keyword>
<dbReference type="InterPro" id="IPR036249">
    <property type="entry name" value="Thioredoxin-like_sf"/>
</dbReference>
<evidence type="ECO:0000256" key="1">
    <source>
        <dbReference type="ARBA" id="ARBA00004196"/>
    </source>
</evidence>
<proteinExistence type="predicted"/>
<dbReference type="PROSITE" id="PS00194">
    <property type="entry name" value="THIOREDOXIN_1"/>
    <property type="match status" value="1"/>
</dbReference>
<dbReference type="Proteomes" id="UP001165136">
    <property type="component" value="Unassembled WGS sequence"/>
</dbReference>
<dbReference type="PANTHER" id="PTHR42852:SF6">
    <property type="entry name" value="THIOL:DISULFIDE INTERCHANGE PROTEIN DSBE"/>
    <property type="match status" value="1"/>
</dbReference>
<evidence type="ECO:0000256" key="3">
    <source>
        <dbReference type="ARBA" id="ARBA00022968"/>
    </source>
</evidence>
<comment type="subcellular location">
    <subcellularLocation>
        <location evidence="1">Cell envelope</location>
    </subcellularLocation>
</comment>
<keyword evidence="3" id="KW-0735">Signal-anchor</keyword>
<reference evidence="7" key="1">
    <citation type="submission" date="2023-03" db="EMBL/GenBank/DDBJ databases">
        <title>Amycolatopsis taiwanensis NBRC 103393.</title>
        <authorList>
            <person name="Ichikawa N."/>
            <person name="Sato H."/>
            <person name="Tonouchi N."/>
        </authorList>
    </citation>
    <scope>NUCLEOTIDE SEQUENCE</scope>
    <source>
        <strain evidence="7">NBRC 103393</strain>
    </source>
</reference>
<evidence type="ECO:0000256" key="2">
    <source>
        <dbReference type="ARBA" id="ARBA00022748"/>
    </source>
</evidence>
<dbReference type="GO" id="GO:0017004">
    <property type="term" value="P:cytochrome complex assembly"/>
    <property type="evidence" value="ECO:0007669"/>
    <property type="project" value="UniProtKB-KW"/>
</dbReference>
<gene>
    <name evidence="7" type="ORF">Atai01_16700</name>
</gene>
<keyword evidence="8" id="KW-1185">Reference proteome</keyword>
<dbReference type="PANTHER" id="PTHR42852">
    <property type="entry name" value="THIOL:DISULFIDE INTERCHANGE PROTEIN DSBE"/>
    <property type="match status" value="1"/>
</dbReference>
<dbReference type="SUPFAM" id="SSF52833">
    <property type="entry name" value="Thioredoxin-like"/>
    <property type="match status" value="1"/>
</dbReference>
<evidence type="ECO:0000313" key="7">
    <source>
        <dbReference type="EMBL" id="GLY65051.1"/>
    </source>
</evidence>
<dbReference type="InterPro" id="IPR013740">
    <property type="entry name" value="Redoxin"/>
</dbReference>
<sequence>MLYEPAQRRAIKEISGESVTDPNVGISLREYSGEVIVLNLWASWCPPCRTETYELKKIADATKGEAVQVVGVDVNDDRTAAADFMNNFQVNYPSIHDPEKRVGLAISGIPLPAVPTTLIIDKQQRVAAVFMGGILESDVLPTVHKVLAEN</sequence>
<dbReference type="Gene3D" id="3.40.30.10">
    <property type="entry name" value="Glutaredoxin"/>
    <property type="match status" value="1"/>
</dbReference>
<keyword evidence="3" id="KW-0812">Transmembrane</keyword>
<feature type="domain" description="Thioredoxin" evidence="6">
    <location>
        <begin position="1"/>
        <end position="148"/>
    </location>
</feature>
<accession>A0A9W6QVZ9</accession>
<protein>
    <submittedName>
        <fullName evidence="7">Cytochrome c biogenesis protein</fullName>
    </submittedName>
</protein>